<evidence type="ECO:0000313" key="2">
    <source>
        <dbReference type="Proteomes" id="UP000019149"/>
    </source>
</evidence>
<dbReference type="RefSeq" id="XP_024346539.1">
    <property type="nucleotide sequence ID" value="XM_024499060.1"/>
</dbReference>
<dbReference type="EMBL" id="APAU02000168">
    <property type="protein sequence ID" value="EUB55343.1"/>
    <property type="molecule type" value="Genomic_DNA"/>
</dbReference>
<protein>
    <submittedName>
        <fullName evidence="1">Uncharacterized protein</fullName>
    </submittedName>
</protein>
<evidence type="ECO:0000313" key="1">
    <source>
        <dbReference type="EMBL" id="EUB55343.1"/>
    </source>
</evidence>
<dbReference type="AlphaFoldDB" id="W6U2P0"/>
<accession>W6U2P0</accession>
<dbReference type="Proteomes" id="UP000019149">
    <property type="component" value="Unassembled WGS sequence"/>
</dbReference>
<dbReference type="GeneID" id="36345526"/>
<name>W6U2P0_ECHGR</name>
<comment type="caution">
    <text evidence="1">The sequence shown here is derived from an EMBL/GenBank/DDBJ whole genome shotgun (WGS) entry which is preliminary data.</text>
</comment>
<dbReference type="CTD" id="36345526"/>
<keyword evidence="2" id="KW-1185">Reference proteome</keyword>
<proteinExistence type="predicted"/>
<reference evidence="1 2" key="1">
    <citation type="journal article" date="2013" name="Nat. Genet.">
        <title>The genome of the hydatid tapeworm Echinococcus granulosus.</title>
        <authorList>
            <person name="Zheng H."/>
            <person name="Zhang W."/>
            <person name="Zhang L."/>
            <person name="Zhang Z."/>
            <person name="Li J."/>
            <person name="Lu G."/>
            <person name="Zhu Y."/>
            <person name="Wang Y."/>
            <person name="Huang Y."/>
            <person name="Liu J."/>
            <person name="Kang H."/>
            <person name="Chen J."/>
            <person name="Wang L."/>
            <person name="Chen A."/>
            <person name="Yu S."/>
            <person name="Gao Z."/>
            <person name="Jin L."/>
            <person name="Gu W."/>
            <person name="Wang Z."/>
            <person name="Zhao L."/>
            <person name="Shi B."/>
            <person name="Wen H."/>
            <person name="Lin R."/>
            <person name="Jones M.K."/>
            <person name="Brejova B."/>
            <person name="Vinar T."/>
            <person name="Zhao G."/>
            <person name="McManus D.P."/>
            <person name="Chen Z."/>
            <person name="Zhou Y."/>
            <person name="Wang S."/>
        </authorList>
    </citation>
    <scope>NUCLEOTIDE SEQUENCE [LARGE SCALE GENOMIC DNA]</scope>
</reference>
<sequence>MACNPPIKTTRLLKCLQCEHSSRIEGQKVHTQLHTFVEVTLIAGRLNGSHQFVQFGALWVCCIGWRLKHRDKLLKKQKGKQLHYLLPIHHFKIHQSISDPMIYFRKNTIDKILTLCQFVQSICIANRSFRTICHKPEFGNVVHKANYQINLEHALLLRHSNPRKLTRLLCGTHHLSSLGTHVLRFPPVNLQNVGQSGGTNRLSHIGKMFSISCFKMNKTSAINQSASPFVKEVWHILPTVAHSKYFNCLNSRLIVFRSTVEFCALLWKKKWRLLELLLEKGSWFVYCKRSLHQTVLKVYTKAAEEEVMKYSTALLYHLRVEKLND</sequence>
<organism evidence="1 2">
    <name type="scientific">Echinococcus granulosus</name>
    <name type="common">Hydatid tapeworm</name>
    <dbReference type="NCBI Taxonomy" id="6210"/>
    <lineage>
        <taxon>Eukaryota</taxon>
        <taxon>Metazoa</taxon>
        <taxon>Spiralia</taxon>
        <taxon>Lophotrochozoa</taxon>
        <taxon>Platyhelminthes</taxon>
        <taxon>Cestoda</taxon>
        <taxon>Eucestoda</taxon>
        <taxon>Cyclophyllidea</taxon>
        <taxon>Taeniidae</taxon>
        <taxon>Echinococcus</taxon>
        <taxon>Echinococcus granulosus group</taxon>
    </lineage>
</organism>
<dbReference type="KEGG" id="egl:EGR_09811"/>
<gene>
    <name evidence="1" type="ORF">EGR_09811</name>
</gene>